<reference key="1">
    <citation type="submission" date="2010-11" db="EMBL/GenBank/DDBJ databases">
        <title>The complete genome of Leadbetterella byssophila DSM 17132.</title>
        <authorList>
            <consortium name="US DOE Joint Genome Institute (JGI-PGF)"/>
            <person name="Lucas S."/>
            <person name="Copeland A."/>
            <person name="Lapidus A."/>
            <person name="Glavina del Rio T."/>
            <person name="Dalin E."/>
            <person name="Tice H."/>
            <person name="Bruce D."/>
            <person name="Goodwin L."/>
            <person name="Pitluck S."/>
            <person name="Kyrpides N."/>
            <person name="Mavromatis K."/>
            <person name="Ivanova N."/>
            <person name="Teshima H."/>
            <person name="Brettin T."/>
            <person name="Detter J.C."/>
            <person name="Han C."/>
            <person name="Tapia R."/>
            <person name="Land M."/>
            <person name="Hauser L."/>
            <person name="Markowitz V."/>
            <person name="Cheng J.-F."/>
            <person name="Hugenholtz P."/>
            <person name="Woyke T."/>
            <person name="Wu D."/>
            <person name="Tindall B."/>
            <person name="Pomrenke H.G."/>
            <person name="Brambilla E."/>
            <person name="Klenk H.-P."/>
            <person name="Eisen J.A."/>
        </authorList>
    </citation>
    <scope>NUCLEOTIDE SEQUENCE [LARGE SCALE GENOMIC DNA]</scope>
    <source>
        <strain>DSM 17132</strain>
    </source>
</reference>
<dbReference type="Gene3D" id="1.10.260.40">
    <property type="entry name" value="lambda repressor-like DNA-binding domains"/>
    <property type="match status" value="1"/>
</dbReference>
<dbReference type="STRING" id="649349.Lbys_1331"/>
<feature type="domain" description="HTH cro/C1-type" evidence="2">
    <location>
        <begin position="8"/>
        <end position="62"/>
    </location>
</feature>
<dbReference type="SMART" id="SM00530">
    <property type="entry name" value="HTH_XRE"/>
    <property type="match status" value="1"/>
</dbReference>
<keyword evidence="1" id="KW-0238">DNA-binding</keyword>
<organism evidence="3 4">
    <name type="scientific">Leadbetterella byssophila (strain DSM 17132 / JCM 16389 / KACC 11308 / NBRC 106382 / 4M15)</name>
    <dbReference type="NCBI Taxonomy" id="649349"/>
    <lineage>
        <taxon>Bacteria</taxon>
        <taxon>Pseudomonadati</taxon>
        <taxon>Bacteroidota</taxon>
        <taxon>Cytophagia</taxon>
        <taxon>Cytophagales</taxon>
        <taxon>Leadbetterellaceae</taxon>
        <taxon>Leadbetterella</taxon>
    </lineage>
</organism>
<dbReference type="HOGENOM" id="CLU_1089010_0_0_10"/>
<evidence type="ECO:0000313" key="3">
    <source>
        <dbReference type="EMBL" id="ADQ17050.1"/>
    </source>
</evidence>
<dbReference type="PANTHER" id="PTHR46558:SF11">
    <property type="entry name" value="HTH-TYPE TRANSCRIPTIONAL REGULATOR XRE"/>
    <property type="match status" value="1"/>
</dbReference>
<dbReference type="GO" id="GO:0003677">
    <property type="term" value="F:DNA binding"/>
    <property type="evidence" value="ECO:0007669"/>
    <property type="project" value="UniProtKB-KW"/>
</dbReference>
<dbReference type="SUPFAM" id="SSF47413">
    <property type="entry name" value="lambda repressor-like DNA-binding domains"/>
    <property type="match status" value="1"/>
</dbReference>
<name>E4RVI6_LEAB4</name>
<dbReference type="Proteomes" id="UP000007435">
    <property type="component" value="Chromosome"/>
</dbReference>
<evidence type="ECO:0000259" key="2">
    <source>
        <dbReference type="PROSITE" id="PS50943"/>
    </source>
</evidence>
<dbReference type="InterPro" id="IPR010982">
    <property type="entry name" value="Lambda_DNA-bd_dom_sf"/>
</dbReference>
<dbReference type="OrthoDB" id="3831186at2"/>
<accession>E4RVI6</accession>
<sequence>MSYVNENIKVLRNRMGLTQEKLAALLGINRKAVGSYEENRATPPLDKLNRLASLFGVSMDQLIHHRFSTESPLFEEQAPEVPTEVVKEAPALIVEKKKPFSRTAWIDEAIPYISYKYFDKYILDEDFPQRLDDMPVFRFPFMEKGKSYRAFDTPVDSNLQEGIIIGEECDLSSFKSSDDPVLVITQDKGILLGRVQQDSVWKISLADGRNLISTNVKEIWKPVGFFSKGLPKAVPDMKGIAQSINALKMQMDSLL</sequence>
<proteinExistence type="predicted"/>
<dbReference type="eggNOG" id="COG1476">
    <property type="taxonomic scope" value="Bacteria"/>
</dbReference>
<protein>
    <submittedName>
        <fullName evidence="3">Helix-turn-helix domain protein</fullName>
    </submittedName>
</protein>
<dbReference type="KEGG" id="lby:Lbys_1331"/>
<dbReference type="EMBL" id="CP002305">
    <property type="protein sequence ID" value="ADQ17050.1"/>
    <property type="molecule type" value="Genomic_DNA"/>
</dbReference>
<evidence type="ECO:0000313" key="4">
    <source>
        <dbReference type="Proteomes" id="UP000007435"/>
    </source>
</evidence>
<reference evidence="3 4" key="2">
    <citation type="journal article" date="2011" name="Stand. Genomic Sci.">
        <title>Complete genome sequence of Leadbetterella byssophila type strain (4M15).</title>
        <authorList>
            <person name="Abt B."/>
            <person name="Teshima H."/>
            <person name="Lucas S."/>
            <person name="Lapidus A."/>
            <person name="Del Rio T.G."/>
            <person name="Nolan M."/>
            <person name="Tice H."/>
            <person name="Cheng J.F."/>
            <person name="Pitluck S."/>
            <person name="Liolios K."/>
            <person name="Pagani I."/>
            <person name="Ivanova N."/>
            <person name="Mavromatis K."/>
            <person name="Pati A."/>
            <person name="Tapia R."/>
            <person name="Han C."/>
            <person name="Goodwin L."/>
            <person name="Chen A."/>
            <person name="Palaniappan K."/>
            <person name="Land M."/>
            <person name="Hauser L."/>
            <person name="Chang Y.J."/>
            <person name="Jeffries C.D."/>
            <person name="Rohde M."/>
            <person name="Goker M."/>
            <person name="Tindall B.J."/>
            <person name="Detter J.C."/>
            <person name="Woyke T."/>
            <person name="Bristow J."/>
            <person name="Eisen J.A."/>
            <person name="Markowitz V."/>
            <person name="Hugenholtz P."/>
            <person name="Klenk H.P."/>
            <person name="Kyrpides N.C."/>
        </authorList>
    </citation>
    <scope>NUCLEOTIDE SEQUENCE [LARGE SCALE GENOMIC DNA]</scope>
    <source>
        <strain evidence="4">DSM 17132 / JCM 16389 / KACC 11308 / NBRC 106382 / 4M15</strain>
    </source>
</reference>
<dbReference type="RefSeq" id="WP_013408099.1">
    <property type="nucleotide sequence ID" value="NC_014655.1"/>
</dbReference>
<dbReference type="PANTHER" id="PTHR46558">
    <property type="entry name" value="TRACRIPTIONAL REGULATORY PROTEIN-RELATED-RELATED"/>
    <property type="match status" value="1"/>
</dbReference>
<gene>
    <name evidence="3" type="ordered locus">Lbys_1331</name>
</gene>
<keyword evidence="4" id="KW-1185">Reference proteome</keyword>
<dbReference type="AlphaFoldDB" id="E4RVI6"/>
<dbReference type="PROSITE" id="PS50943">
    <property type="entry name" value="HTH_CROC1"/>
    <property type="match status" value="1"/>
</dbReference>
<dbReference type="InterPro" id="IPR001387">
    <property type="entry name" value="Cro/C1-type_HTH"/>
</dbReference>
<dbReference type="CDD" id="cd00093">
    <property type="entry name" value="HTH_XRE"/>
    <property type="match status" value="1"/>
</dbReference>
<dbReference type="Pfam" id="PF01381">
    <property type="entry name" value="HTH_3"/>
    <property type="match status" value="1"/>
</dbReference>
<evidence type="ECO:0000256" key="1">
    <source>
        <dbReference type="ARBA" id="ARBA00023125"/>
    </source>
</evidence>